<evidence type="ECO:0000256" key="1">
    <source>
        <dbReference type="ARBA" id="ARBA00008987"/>
    </source>
</evidence>
<keyword evidence="3" id="KW-0813">Transport</keyword>
<evidence type="ECO:0000256" key="5">
    <source>
        <dbReference type="ARBA" id="ARBA00023157"/>
    </source>
</evidence>
<evidence type="ECO:0000256" key="4">
    <source>
        <dbReference type="ARBA" id="ARBA00022982"/>
    </source>
</evidence>
<reference evidence="11" key="1">
    <citation type="submission" date="2020-10" db="EMBL/GenBank/DDBJ databases">
        <authorList>
            <person name="Gilroy R."/>
        </authorList>
    </citation>
    <scope>NUCLEOTIDE SEQUENCE</scope>
    <source>
        <strain evidence="11">ChiGjej1B1-22543</strain>
    </source>
</reference>
<dbReference type="CDD" id="cd02947">
    <property type="entry name" value="TRX_family"/>
    <property type="match status" value="1"/>
</dbReference>
<comment type="caution">
    <text evidence="11">The sequence shown here is derived from an EMBL/GenBank/DDBJ whole genome shotgun (WGS) entry which is preliminary data.</text>
</comment>
<dbReference type="PIRSF" id="PIRSF000077">
    <property type="entry name" value="Thioredoxin"/>
    <property type="match status" value="1"/>
</dbReference>
<evidence type="ECO:0000313" key="11">
    <source>
        <dbReference type="EMBL" id="HIU45354.1"/>
    </source>
</evidence>
<dbReference type="PRINTS" id="PR00421">
    <property type="entry name" value="THIOREDOXIN"/>
</dbReference>
<evidence type="ECO:0000256" key="3">
    <source>
        <dbReference type="ARBA" id="ARBA00022448"/>
    </source>
</evidence>
<dbReference type="PANTHER" id="PTHR45663:SF11">
    <property type="entry name" value="GEO12009P1"/>
    <property type="match status" value="1"/>
</dbReference>
<sequence length="101" mass="11357">MEKEIATEMEYDELTKTGKVLVDFYADWCGPCQMLTPIIKQIADEHPELTVLRVNVDKVGGPAARLNVYSIPALFVYENGKIVATSVGYRPKESLEKFLGY</sequence>
<dbReference type="InterPro" id="IPR036249">
    <property type="entry name" value="Thioredoxin-like_sf"/>
</dbReference>
<comment type="similarity">
    <text evidence="1 7">Belongs to the thioredoxin family.</text>
</comment>
<evidence type="ECO:0000256" key="7">
    <source>
        <dbReference type="PIRNR" id="PIRNR000077"/>
    </source>
</evidence>
<protein>
    <recommendedName>
        <fullName evidence="2 7">Thioredoxin</fullName>
    </recommendedName>
</protein>
<dbReference type="InterPro" id="IPR005746">
    <property type="entry name" value="Thioredoxin"/>
</dbReference>
<dbReference type="GO" id="GO:0005737">
    <property type="term" value="C:cytoplasm"/>
    <property type="evidence" value="ECO:0007669"/>
    <property type="project" value="TreeGrafter"/>
</dbReference>
<gene>
    <name evidence="11" type="ORF">IAC52_03540</name>
</gene>
<feature type="disulfide bond" description="Redox-active" evidence="9">
    <location>
        <begin position="29"/>
        <end position="32"/>
    </location>
</feature>
<feature type="active site" description="Nucleophile" evidence="8">
    <location>
        <position position="29"/>
    </location>
</feature>
<evidence type="ECO:0000256" key="9">
    <source>
        <dbReference type="PIRSR" id="PIRSR000077-4"/>
    </source>
</evidence>
<keyword evidence="6 9" id="KW-0676">Redox-active center</keyword>
<dbReference type="SUPFAM" id="SSF52833">
    <property type="entry name" value="Thioredoxin-like"/>
    <property type="match status" value="1"/>
</dbReference>
<dbReference type="PROSITE" id="PS51352">
    <property type="entry name" value="THIOREDOXIN_2"/>
    <property type="match status" value="1"/>
</dbReference>
<dbReference type="InterPro" id="IPR013766">
    <property type="entry name" value="Thioredoxin_domain"/>
</dbReference>
<evidence type="ECO:0000259" key="10">
    <source>
        <dbReference type="PROSITE" id="PS51352"/>
    </source>
</evidence>
<dbReference type="Gene3D" id="3.40.30.10">
    <property type="entry name" value="Glutaredoxin"/>
    <property type="match status" value="1"/>
</dbReference>
<evidence type="ECO:0000313" key="12">
    <source>
        <dbReference type="Proteomes" id="UP000824070"/>
    </source>
</evidence>
<evidence type="ECO:0000256" key="8">
    <source>
        <dbReference type="PIRSR" id="PIRSR000077-1"/>
    </source>
</evidence>
<evidence type="ECO:0000256" key="2">
    <source>
        <dbReference type="ARBA" id="ARBA00020570"/>
    </source>
</evidence>
<keyword evidence="4" id="KW-0249">Electron transport</keyword>
<feature type="domain" description="Thioredoxin" evidence="10">
    <location>
        <begin position="1"/>
        <end position="101"/>
    </location>
</feature>
<dbReference type="PROSITE" id="PS00194">
    <property type="entry name" value="THIOREDOXIN_1"/>
    <property type="match status" value="1"/>
</dbReference>
<accession>A0A9D1LNX0</accession>
<dbReference type="PANTHER" id="PTHR45663">
    <property type="entry name" value="GEO12009P1"/>
    <property type="match status" value="1"/>
</dbReference>
<keyword evidence="5 9" id="KW-1015">Disulfide bond</keyword>
<dbReference type="Proteomes" id="UP000824070">
    <property type="component" value="Unassembled WGS sequence"/>
</dbReference>
<reference evidence="11" key="2">
    <citation type="journal article" date="2021" name="PeerJ">
        <title>Extensive microbial diversity within the chicken gut microbiome revealed by metagenomics and culture.</title>
        <authorList>
            <person name="Gilroy R."/>
            <person name="Ravi A."/>
            <person name="Getino M."/>
            <person name="Pursley I."/>
            <person name="Horton D.L."/>
            <person name="Alikhan N.F."/>
            <person name="Baker D."/>
            <person name="Gharbi K."/>
            <person name="Hall N."/>
            <person name="Watson M."/>
            <person name="Adriaenssens E.M."/>
            <person name="Foster-Nyarko E."/>
            <person name="Jarju S."/>
            <person name="Secka A."/>
            <person name="Antonio M."/>
            <person name="Oren A."/>
            <person name="Chaudhuri R.R."/>
            <person name="La Ragione R."/>
            <person name="Hildebrand F."/>
            <person name="Pallen M.J."/>
        </authorList>
    </citation>
    <scope>NUCLEOTIDE SEQUENCE</scope>
    <source>
        <strain evidence="11">ChiGjej1B1-22543</strain>
    </source>
</reference>
<proteinExistence type="inferred from homology"/>
<feature type="site" description="Contributes to redox potential value" evidence="8">
    <location>
        <position position="30"/>
    </location>
</feature>
<feature type="active site" description="Nucleophile" evidence="8">
    <location>
        <position position="32"/>
    </location>
</feature>
<dbReference type="Pfam" id="PF00085">
    <property type="entry name" value="Thioredoxin"/>
    <property type="match status" value="1"/>
</dbReference>
<organism evidence="11 12">
    <name type="scientific">Candidatus Alloenteromonas pullicola</name>
    <dbReference type="NCBI Taxonomy" id="2840784"/>
    <lineage>
        <taxon>Bacteria</taxon>
        <taxon>Bacillati</taxon>
        <taxon>Bacillota</taxon>
        <taxon>Bacillota incertae sedis</taxon>
        <taxon>Candidatus Alloenteromonas</taxon>
    </lineage>
</organism>
<feature type="site" description="Deprotonates C-terminal active site Cys" evidence="8">
    <location>
        <position position="23"/>
    </location>
</feature>
<name>A0A9D1LNX0_9FIRM</name>
<dbReference type="EMBL" id="DVMV01000024">
    <property type="protein sequence ID" value="HIU45354.1"/>
    <property type="molecule type" value="Genomic_DNA"/>
</dbReference>
<dbReference type="AlphaFoldDB" id="A0A9D1LNX0"/>
<evidence type="ECO:0000256" key="6">
    <source>
        <dbReference type="ARBA" id="ARBA00023284"/>
    </source>
</evidence>
<feature type="site" description="Contributes to redox potential value" evidence="8">
    <location>
        <position position="31"/>
    </location>
</feature>
<dbReference type="InterPro" id="IPR017937">
    <property type="entry name" value="Thioredoxin_CS"/>
</dbReference>
<dbReference type="GO" id="GO:0015035">
    <property type="term" value="F:protein-disulfide reductase activity"/>
    <property type="evidence" value="ECO:0007669"/>
    <property type="project" value="InterPro"/>
</dbReference>